<organism evidence="2 3">
    <name type="scientific">Stylosanthes scabra</name>
    <dbReference type="NCBI Taxonomy" id="79078"/>
    <lineage>
        <taxon>Eukaryota</taxon>
        <taxon>Viridiplantae</taxon>
        <taxon>Streptophyta</taxon>
        <taxon>Embryophyta</taxon>
        <taxon>Tracheophyta</taxon>
        <taxon>Spermatophyta</taxon>
        <taxon>Magnoliopsida</taxon>
        <taxon>eudicotyledons</taxon>
        <taxon>Gunneridae</taxon>
        <taxon>Pentapetalae</taxon>
        <taxon>rosids</taxon>
        <taxon>fabids</taxon>
        <taxon>Fabales</taxon>
        <taxon>Fabaceae</taxon>
        <taxon>Papilionoideae</taxon>
        <taxon>50 kb inversion clade</taxon>
        <taxon>dalbergioids sensu lato</taxon>
        <taxon>Dalbergieae</taxon>
        <taxon>Pterocarpus clade</taxon>
        <taxon>Stylosanthes</taxon>
    </lineage>
</organism>
<evidence type="ECO:0000256" key="1">
    <source>
        <dbReference type="SAM" id="MobiDB-lite"/>
    </source>
</evidence>
<protein>
    <submittedName>
        <fullName evidence="2">Uncharacterized protein</fullName>
    </submittedName>
</protein>
<dbReference type="Proteomes" id="UP001341840">
    <property type="component" value="Unassembled WGS sequence"/>
</dbReference>
<name>A0ABU6Y7B7_9FABA</name>
<gene>
    <name evidence="2" type="ORF">PIB30_015753</name>
</gene>
<dbReference type="EMBL" id="JASCZI010241699">
    <property type="protein sequence ID" value="MED6205190.1"/>
    <property type="molecule type" value="Genomic_DNA"/>
</dbReference>
<sequence>MQSWRIPQTEEGGHSLSPPEQIPNWVEEVDLPNKSPSDTVNDLRLKCAFIIESFSKTQTRDRLTWHDIAQLLILEGKEAGVGATKEDFQRLLGELKNPTSDVYLRLLQLKKRRTLMQYQEIEKALRPLKVEFPVPVNQFQNPVIRLLFPHGSSPLNYYISNFCLFPGTDFGSRSYRRRLSRLAAIGFELAGFSPGPPMGLELCPEPSFLFAGEPVFSLAGLIRKPLLSIYLKKVRAALSTRFIASDAQRRIVPSLEVE</sequence>
<evidence type="ECO:0000313" key="3">
    <source>
        <dbReference type="Proteomes" id="UP001341840"/>
    </source>
</evidence>
<proteinExistence type="predicted"/>
<comment type="caution">
    <text evidence="2">The sequence shown here is derived from an EMBL/GenBank/DDBJ whole genome shotgun (WGS) entry which is preliminary data.</text>
</comment>
<feature type="region of interest" description="Disordered" evidence="1">
    <location>
        <begin position="1"/>
        <end position="22"/>
    </location>
</feature>
<reference evidence="2 3" key="1">
    <citation type="journal article" date="2023" name="Plants (Basel)">
        <title>Bridging the Gap: Combining Genomics and Transcriptomics Approaches to Understand Stylosanthes scabra, an Orphan Legume from the Brazilian Caatinga.</title>
        <authorList>
            <person name="Ferreira-Neto J.R.C."/>
            <person name="da Silva M.D."/>
            <person name="Binneck E."/>
            <person name="de Melo N.F."/>
            <person name="da Silva R.H."/>
            <person name="de Melo A.L.T.M."/>
            <person name="Pandolfi V."/>
            <person name="Bustamante F.O."/>
            <person name="Brasileiro-Vidal A.C."/>
            <person name="Benko-Iseppon A.M."/>
        </authorList>
    </citation>
    <scope>NUCLEOTIDE SEQUENCE [LARGE SCALE GENOMIC DNA]</scope>
    <source>
        <tissue evidence="2">Leaves</tissue>
    </source>
</reference>
<keyword evidence="3" id="KW-1185">Reference proteome</keyword>
<evidence type="ECO:0000313" key="2">
    <source>
        <dbReference type="EMBL" id="MED6205190.1"/>
    </source>
</evidence>
<accession>A0ABU6Y7B7</accession>